<dbReference type="InterPro" id="IPR016193">
    <property type="entry name" value="Cytidine_deaminase-like"/>
</dbReference>
<dbReference type="InterPro" id="IPR050202">
    <property type="entry name" value="Cyt/Deoxycyt_deaminase"/>
</dbReference>
<sequence length="306" mass="31709">MSNHPGLPRTPIVEHLDARLIGPGSAAVIEASELAALQTETGLDKHALILASLEWARRWARAPLSSFEVGAAALGESGRLYLGANIEFHGFPLSQTIHAEQSAIAHAWAHAETGLTVIATSAAPCGFCRQFMFELPEPRPQLLLADAPGGRPMSIESLLPSAFGPTQLGRSPQLLRAGPHGLQLIPHAQNAEHAEHAELTQLALAAANRSSAPYTGACAGVALETADGQRFAGAVAESVAYNPTLAPMQAALIAAHHGGQGVTLSSITHAVLVELEGATVSQLDFARQLLASVAPTASCSVALARA</sequence>
<dbReference type="PROSITE" id="PS51747">
    <property type="entry name" value="CYT_DCMP_DEAMINASES_2"/>
    <property type="match status" value="2"/>
</dbReference>
<dbReference type="GO" id="GO:0005829">
    <property type="term" value="C:cytosol"/>
    <property type="evidence" value="ECO:0007669"/>
    <property type="project" value="TreeGrafter"/>
</dbReference>
<evidence type="ECO:0000313" key="11">
    <source>
        <dbReference type="Proteomes" id="UP000031599"/>
    </source>
</evidence>
<feature type="binding site" evidence="8">
    <location>
        <position position="125"/>
    </location>
    <ligand>
        <name>Zn(2+)</name>
        <dbReference type="ChEBI" id="CHEBI:29105"/>
        <note>catalytic</note>
    </ligand>
</feature>
<reference evidence="10 11" key="1">
    <citation type="submission" date="2014-12" db="EMBL/GenBank/DDBJ databases">
        <title>Genome assembly of Enhygromyxa salina DSM 15201.</title>
        <authorList>
            <person name="Sharma G."/>
            <person name="Subramanian S."/>
        </authorList>
    </citation>
    <scope>NUCLEOTIDE SEQUENCE [LARGE SCALE GENOMIC DNA]</scope>
    <source>
        <strain evidence="10 11">DSM 15201</strain>
    </source>
</reference>
<dbReference type="CDD" id="cd01283">
    <property type="entry name" value="cytidine_deaminase"/>
    <property type="match status" value="1"/>
</dbReference>
<dbReference type="GO" id="GO:0072527">
    <property type="term" value="P:pyrimidine-containing compound metabolic process"/>
    <property type="evidence" value="ECO:0007669"/>
    <property type="project" value="UniProtKB-ARBA"/>
</dbReference>
<evidence type="ECO:0000256" key="8">
    <source>
        <dbReference type="PIRSR" id="PIRSR006334-3"/>
    </source>
</evidence>
<evidence type="ECO:0000256" key="3">
    <source>
        <dbReference type="ARBA" id="ARBA00022723"/>
    </source>
</evidence>
<evidence type="ECO:0000256" key="5">
    <source>
        <dbReference type="ARBA" id="ARBA00022833"/>
    </source>
</evidence>
<feature type="binding site" evidence="7">
    <location>
        <begin position="85"/>
        <end position="87"/>
    </location>
    <ligand>
        <name>substrate</name>
    </ligand>
</feature>
<dbReference type="GO" id="GO:0042802">
    <property type="term" value="F:identical protein binding"/>
    <property type="evidence" value="ECO:0007669"/>
    <property type="project" value="UniProtKB-ARBA"/>
</dbReference>
<evidence type="ECO:0000256" key="1">
    <source>
        <dbReference type="ARBA" id="ARBA00006576"/>
    </source>
</evidence>
<keyword evidence="3 8" id="KW-0479">Metal-binding</keyword>
<comment type="cofactor">
    <cofactor evidence="8">
        <name>Zn(2+)</name>
        <dbReference type="ChEBI" id="CHEBI:29105"/>
    </cofactor>
    <text evidence="8">Binds 1 zinc ion.</text>
</comment>
<evidence type="ECO:0000256" key="7">
    <source>
        <dbReference type="PIRSR" id="PIRSR006334-2"/>
    </source>
</evidence>
<dbReference type="EMBL" id="JMCC02000021">
    <property type="protein sequence ID" value="KIG17644.1"/>
    <property type="molecule type" value="Genomic_DNA"/>
</dbReference>
<evidence type="ECO:0000256" key="2">
    <source>
        <dbReference type="ARBA" id="ARBA00011738"/>
    </source>
</evidence>
<feature type="domain" description="CMP/dCMP-type deaminase" evidence="9">
    <location>
        <begin position="194"/>
        <end position="306"/>
    </location>
</feature>
<dbReference type="PANTHER" id="PTHR11644:SF2">
    <property type="entry name" value="CYTIDINE DEAMINASE"/>
    <property type="match status" value="1"/>
</dbReference>
<dbReference type="PANTHER" id="PTHR11644">
    <property type="entry name" value="CYTIDINE DEAMINASE"/>
    <property type="match status" value="1"/>
</dbReference>
<feature type="binding site" evidence="8">
    <location>
        <position position="98"/>
    </location>
    <ligand>
        <name>Zn(2+)</name>
        <dbReference type="ChEBI" id="CHEBI:29105"/>
        <note>catalytic</note>
    </ligand>
</feature>
<dbReference type="SUPFAM" id="SSF53927">
    <property type="entry name" value="Cytidine deaminase-like"/>
    <property type="match status" value="2"/>
</dbReference>
<dbReference type="PIRSF" id="PIRSF006334">
    <property type="entry name" value="Cdd_plus_pseudo"/>
    <property type="match status" value="1"/>
</dbReference>
<evidence type="ECO:0000313" key="10">
    <source>
        <dbReference type="EMBL" id="KIG17644.1"/>
    </source>
</evidence>
<evidence type="ECO:0000256" key="4">
    <source>
        <dbReference type="ARBA" id="ARBA00022801"/>
    </source>
</evidence>
<feature type="binding site" evidence="8">
    <location>
        <position position="128"/>
    </location>
    <ligand>
        <name>Zn(2+)</name>
        <dbReference type="ChEBI" id="CHEBI:29105"/>
        <note>catalytic</note>
    </ligand>
</feature>
<dbReference type="Proteomes" id="UP000031599">
    <property type="component" value="Unassembled WGS sequence"/>
</dbReference>
<evidence type="ECO:0000259" key="9">
    <source>
        <dbReference type="PROSITE" id="PS51747"/>
    </source>
</evidence>
<dbReference type="Gene3D" id="3.40.140.10">
    <property type="entry name" value="Cytidine Deaminase, domain 2"/>
    <property type="match status" value="2"/>
</dbReference>
<comment type="similarity">
    <text evidence="1">Belongs to the cytidine and deoxycytidylate deaminase family.</text>
</comment>
<feature type="domain" description="CMP/dCMP-type deaminase" evidence="9">
    <location>
        <begin position="44"/>
        <end position="166"/>
    </location>
</feature>
<proteinExistence type="inferred from homology"/>
<dbReference type="NCBIfam" id="NF006537">
    <property type="entry name" value="PRK09027.1"/>
    <property type="match status" value="1"/>
</dbReference>
<dbReference type="InterPro" id="IPR013171">
    <property type="entry name" value="Cyd/dCyd_deaminase_Zn-bd"/>
</dbReference>
<dbReference type="RefSeq" id="WP_165703681.1">
    <property type="nucleotide sequence ID" value="NZ_JMCC02000021.1"/>
</dbReference>
<dbReference type="InterPro" id="IPR002125">
    <property type="entry name" value="CMP_dCMP_dom"/>
</dbReference>
<name>A0A0C1ZJI7_9BACT</name>
<dbReference type="InterPro" id="IPR016192">
    <property type="entry name" value="APOBEC/CMP_deaminase_Zn-bd"/>
</dbReference>
<comment type="caution">
    <text evidence="10">The sequence shown here is derived from an EMBL/GenBank/DDBJ whole genome shotgun (WGS) entry which is preliminary data.</text>
</comment>
<gene>
    <name evidence="10" type="ORF">DB30_02919</name>
</gene>
<feature type="active site" description="Proton donor" evidence="6">
    <location>
        <position position="100"/>
    </location>
</feature>
<dbReference type="PROSITE" id="PS00903">
    <property type="entry name" value="CYT_DCMP_DEAMINASES_1"/>
    <property type="match status" value="1"/>
</dbReference>
<dbReference type="AlphaFoldDB" id="A0A0C1ZJI7"/>
<keyword evidence="4" id="KW-0378">Hydrolase</keyword>
<protein>
    <submittedName>
        <fullName evidence="10">Cytidine deaminase</fullName>
    </submittedName>
</protein>
<dbReference type="GO" id="GO:0055086">
    <property type="term" value="P:nucleobase-containing small molecule metabolic process"/>
    <property type="evidence" value="ECO:0007669"/>
    <property type="project" value="UniProtKB-ARBA"/>
</dbReference>
<dbReference type="Pfam" id="PF00383">
    <property type="entry name" value="dCMP_cyt_deam_1"/>
    <property type="match status" value="1"/>
</dbReference>
<accession>A0A0C1ZJI7</accession>
<dbReference type="GO" id="GO:0004126">
    <property type="term" value="F:cytidine deaminase activity"/>
    <property type="evidence" value="ECO:0007669"/>
    <property type="project" value="InterPro"/>
</dbReference>
<keyword evidence="5 8" id="KW-0862">Zinc</keyword>
<dbReference type="GO" id="GO:0008270">
    <property type="term" value="F:zinc ion binding"/>
    <property type="evidence" value="ECO:0007669"/>
    <property type="project" value="InterPro"/>
</dbReference>
<dbReference type="Pfam" id="PF08211">
    <property type="entry name" value="dCMP_cyt_deam_2"/>
    <property type="match status" value="1"/>
</dbReference>
<evidence type="ECO:0000256" key="6">
    <source>
        <dbReference type="PIRSR" id="PIRSR006334-1"/>
    </source>
</evidence>
<comment type="subunit">
    <text evidence="2">Homodimer.</text>
</comment>
<organism evidence="10 11">
    <name type="scientific">Enhygromyxa salina</name>
    <dbReference type="NCBI Taxonomy" id="215803"/>
    <lineage>
        <taxon>Bacteria</taxon>
        <taxon>Pseudomonadati</taxon>
        <taxon>Myxococcota</taxon>
        <taxon>Polyangia</taxon>
        <taxon>Nannocystales</taxon>
        <taxon>Nannocystaceae</taxon>
        <taxon>Enhygromyxa</taxon>
    </lineage>
</organism>